<feature type="transmembrane region" description="Helical" evidence="4">
    <location>
        <begin position="323"/>
        <end position="344"/>
    </location>
</feature>
<dbReference type="Pfam" id="PF00535">
    <property type="entry name" value="Glycos_transf_2"/>
    <property type="match status" value="1"/>
</dbReference>
<comment type="similarity">
    <text evidence="1">Belongs to the glycosyltransferase 2 family.</text>
</comment>
<feature type="transmembrane region" description="Helical" evidence="4">
    <location>
        <begin position="6"/>
        <end position="26"/>
    </location>
</feature>
<organism evidence="6 7">
    <name type="scientific">Adhaeribacter terreus</name>
    <dbReference type="NCBI Taxonomy" id="529703"/>
    <lineage>
        <taxon>Bacteria</taxon>
        <taxon>Pseudomonadati</taxon>
        <taxon>Bacteroidota</taxon>
        <taxon>Cytophagia</taxon>
        <taxon>Cytophagales</taxon>
        <taxon>Hymenobacteraceae</taxon>
        <taxon>Adhaeribacter</taxon>
    </lineage>
</organism>
<keyword evidence="7" id="KW-1185">Reference proteome</keyword>
<reference evidence="7" key="1">
    <citation type="journal article" date="2019" name="Int. J. Syst. Evol. Microbiol.">
        <title>The Global Catalogue of Microorganisms (GCM) 10K type strain sequencing project: providing services to taxonomists for standard genome sequencing and annotation.</title>
        <authorList>
            <consortium name="The Broad Institute Genomics Platform"/>
            <consortium name="The Broad Institute Genome Sequencing Center for Infectious Disease"/>
            <person name="Wu L."/>
            <person name="Ma J."/>
        </authorList>
    </citation>
    <scope>NUCLEOTIDE SEQUENCE [LARGE SCALE GENOMIC DNA]</scope>
    <source>
        <strain evidence="7">KACC 12602</strain>
    </source>
</reference>
<dbReference type="EC" id="2.4.-.-" evidence="6"/>
<feature type="transmembrane region" description="Helical" evidence="4">
    <location>
        <begin position="356"/>
        <end position="374"/>
    </location>
</feature>
<evidence type="ECO:0000313" key="6">
    <source>
        <dbReference type="EMBL" id="MFC5269656.1"/>
    </source>
</evidence>
<evidence type="ECO:0000313" key="7">
    <source>
        <dbReference type="Proteomes" id="UP001596161"/>
    </source>
</evidence>
<evidence type="ECO:0000259" key="5">
    <source>
        <dbReference type="Pfam" id="PF00535"/>
    </source>
</evidence>
<protein>
    <submittedName>
        <fullName evidence="6">Glycosyltransferase</fullName>
        <ecNumber evidence="6">2.4.-.-</ecNumber>
    </submittedName>
</protein>
<dbReference type="SUPFAM" id="SSF53448">
    <property type="entry name" value="Nucleotide-diphospho-sugar transferases"/>
    <property type="match status" value="1"/>
</dbReference>
<keyword evidence="2 6" id="KW-0328">Glycosyltransferase</keyword>
<dbReference type="Gene3D" id="3.90.550.10">
    <property type="entry name" value="Spore Coat Polysaccharide Biosynthesis Protein SpsA, Chain A"/>
    <property type="match status" value="1"/>
</dbReference>
<evidence type="ECO:0000256" key="1">
    <source>
        <dbReference type="ARBA" id="ARBA00006739"/>
    </source>
</evidence>
<dbReference type="PANTHER" id="PTHR43630:SF1">
    <property type="entry name" value="POLY-BETA-1,6-N-ACETYL-D-GLUCOSAMINE SYNTHASE"/>
    <property type="match status" value="1"/>
</dbReference>
<sequence>MILIGILFWVSVLLVLHTYLFFPLLLKMLSAGKKQYQLVFSETDELPEVAVLLAAYNEEAVIEEKIRSTFRTNYPRLKIALYIGSDNSTDATNVIVERLKTEFPEIQFFPFAARTGKIGIINHLAQETKASILIHTDANVFFDEHTIFQLVKHFKNPEIGLVGGNILNQEVKREGISVQEKAYLQRENLMKYQEGVLWGTMMGAFGGCFAMRRANFVPTPQNFIVDDFYLSLKVLEQGKKAINELQAVCYEDVSNQLSEEFRRKVRISTGNFQNLHTFRHLLWPPFTGLAFSFLSHKVIRWYTPFLLLLIFFSNFALLSEGWLYKLTFAGQLLLPATILLDWLLKKKNIHVRLFRFITHFYGMNLALLQGWLRYRSGVKTSVWTPTKRNQ</sequence>
<evidence type="ECO:0000256" key="3">
    <source>
        <dbReference type="ARBA" id="ARBA00022679"/>
    </source>
</evidence>
<dbReference type="InterPro" id="IPR001173">
    <property type="entry name" value="Glyco_trans_2-like"/>
</dbReference>
<accession>A0ABW0E8T0</accession>
<feature type="transmembrane region" description="Helical" evidence="4">
    <location>
        <begin position="299"/>
        <end position="317"/>
    </location>
</feature>
<keyword evidence="3 6" id="KW-0808">Transferase</keyword>
<keyword evidence="4" id="KW-1133">Transmembrane helix</keyword>
<comment type="caution">
    <text evidence="6">The sequence shown here is derived from an EMBL/GenBank/DDBJ whole genome shotgun (WGS) entry which is preliminary data.</text>
</comment>
<dbReference type="InterPro" id="IPR029044">
    <property type="entry name" value="Nucleotide-diphossugar_trans"/>
</dbReference>
<evidence type="ECO:0000256" key="2">
    <source>
        <dbReference type="ARBA" id="ARBA00022676"/>
    </source>
</evidence>
<dbReference type="EMBL" id="JBHSKT010000002">
    <property type="protein sequence ID" value="MFC5269656.1"/>
    <property type="molecule type" value="Genomic_DNA"/>
</dbReference>
<feature type="domain" description="Glycosyltransferase 2-like" evidence="5">
    <location>
        <begin position="51"/>
        <end position="214"/>
    </location>
</feature>
<keyword evidence="4" id="KW-0812">Transmembrane</keyword>
<proteinExistence type="inferred from homology"/>
<evidence type="ECO:0000256" key="4">
    <source>
        <dbReference type="SAM" id="Phobius"/>
    </source>
</evidence>
<gene>
    <name evidence="6" type="ORF">ACFPIB_03475</name>
</gene>
<dbReference type="Proteomes" id="UP001596161">
    <property type="component" value="Unassembled WGS sequence"/>
</dbReference>
<dbReference type="GO" id="GO:0016757">
    <property type="term" value="F:glycosyltransferase activity"/>
    <property type="evidence" value="ECO:0007669"/>
    <property type="project" value="UniProtKB-KW"/>
</dbReference>
<dbReference type="RefSeq" id="WP_378016037.1">
    <property type="nucleotide sequence ID" value="NZ_JBHSKT010000002.1"/>
</dbReference>
<name>A0ABW0E8T0_9BACT</name>
<dbReference type="PANTHER" id="PTHR43630">
    <property type="entry name" value="POLY-BETA-1,6-N-ACETYL-D-GLUCOSAMINE SYNTHASE"/>
    <property type="match status" value="1"/>
</dbReference>
<keyword evidence="4" id="KW-0472">Membrane</keyword>